<dbReference type="Pfam" id="PF08241">
    <property type="entry name" value="Methyltransf_11"/>
    <property type="match status" value="1"/>
</dbReference>
<accession>A0A941EUZ6</accession>
<comment type="caution">
    <text evidence="4">The sequence shown here is derived from an EMBL/GenBank/DDBJ whole genome shotgun (WGS) entry which is preliminary data.</text>
</comment>
<evidence type="ECO:0000313" key="5">
    <source>
        <dbReference type="Proteomes" id="UP000675781"/>
    </source>
</evidence>
<dbReference type="PANTHER" id="PTHR43861:SF3">
    <property type="entry name" value="PUTATIVE (AFU_ORTHOLOGUE AFUA_2G14390)-RELATED"/>
    <property type="match status" value="1"/>
</dbReference>
<dbReference type="PANTHER" id="PTHR43861">
    <property type="entry name" value="TRANS-ACONITATE 2-METHYLTRANSFERASE-RELATED"/>
    <property type="match status" value="1"/>
</dbReference>
<evidence type="ECO:0000259" key="3">
    <source>
        <dbReference type="Pfam" id="PF08241"/>
    </source>
</evidence>
<evidence type="ECO:0000313" key="4">
    <source>
        <dbReference type="EMBL" id="MBR7838210.1"/>
    </source>
</evidence>
<dbReference type="Gene3D" id="3.40.50.150">
    <property type="entry name" value="Vaccinia Virus protein VP39"/>
    <property type="match status" value="1"/>
</dbReference>
<dbReference type="CDD" id="cd02440">
    <property type="entry name" value="AdoMet_MTases"/>
    <property type="match status" value="1"/>
</dbReference>
<feature type="domain" description="Methyltransferase type 11" evidence="3">
    <location>
        <begin position="69"/>
        <end position="160"/>
    </location>
</feature>
<keyword evidence="4" id="KW-0489">Methyltransferase</keyword>
<evidence type="ECO:0000256" key="2">
    <source>
        <dbReference type="SAM" id="MobiDB-lite"/>
    </source>
</evidence>
<dbReference type="GO" id="GO:0032259">
    <property type="term" value="P:methylation"/>
    <property type="evidence" value="ECO:0007669"/>
    <property type="project" value="UniProtKB-KW"/>
</dbReference>
<dbReference type="Proteomes" id="UP000675781">
    <property type="component" value="Unassembled WGS sequence"/>
</dbReference>
<dbReference type="SUPFAM" id="SSF53335">
    <property type="entry name" value="S-adenosyl-L-methionine-dependent methyltransferases"/>
    <property type="match status" value="1"/>
</dbReference>
<reference evidence="4" key="1">
    <citation type="submission" date="2021-04" db="EMBL/GenBank/DDBJ databases">
        <title>Genome based classification of Actinospica acidithermotolerans sp. nov., an actinobacterium isolated from an Indonesian hot spring.</title>
        <authorList>
            <person name="Kusuma A.B."/>
            <person name="Putra K.E."/>
            <person name="Nafisah S."/>
            <person name="Loh J."/>
            <person name="Nouioui I."/>
            <person name="Goodfellow M."/>
        </authorList>
    </citation>
    <scope>NUCLEOTIDE SEQUENCE</scope>
    <source>
        <strain evidence="4">CSCA 57</strain>
    </source>
</reference>
<keyword evidence="1" id="KW-0808">Transferase</keyword>
<sequence length="283" mass="30484">MDGSSAAPGARDGGARPAPTPTHGGYGEDLFDPGHSGEDERIDYGALAYDEVSRARLRALGVGPGWRCLDVGAGTGTISRWLADEVGVDEVLAVDRDPRFVQARPGGRLRTMTADITDPSLEPGRFDLVHCRFVLMHLPQHAQVLARLAEWVAPGGWLVVGDALDLATADSPHAAYRRTMAAMWQALRARIGTDVTWVTRYPRLLHDLGLAEVGAEVLLPPLTVDAPITAFWKTTWLSMREALLAGGDLEPGELEQALDYLASPALADLSPGMITAWGRRHQA</sequence>
<dbReference type="GO" id="GO:0008757">
    <property type="term" value="F:S-adenosylmethionine-dependent methyltransferase activity"/>
    <property type="evidence" value="ECO:0007669"/>
    <property type="project" value="InterPro"/>
</dbReference>
<protein>
    <submittedName>
        <fullName evidence="4">Class I SAM-dependent methyltransferase</fullName>
    </submittedName>
</protein>
<gene>
    <name evidence="4" type="ORF">KDL01_33365</name>
</gene>
<dbReference type="RefSeq" id="WP_212532670.1">
    <property type="nucleotide sequence ID" value="NZ_JAGSOG010000267.1"/>
</dbReference>
<dbReference type="InterPro" id="IPR013216">
    <property type="entry name" value="Methyltransf_11"/>
</dbReference>
<feature type="compositionally biased region" description="Low complexity" evidence="2">
    <location>
        <begin position="1"/>
        <end position="10"/>
    </location>
</feature>
<feature type="region of interest" description="Disordered" evidence="2">
    <location>
        <begin position="1"/>
        <end position="37"/>
    </location>
</feature>
<dbReference type="InterPro" id="IPR029063">
    <property type="entry name" value="SAM-dependent_MTases_sf"/>
</dbReference>
<name>A0A941EUZ6_9ACTN</name>
<keyword evidence="5" id="KW-1185">Reference proteome</keyword>
<dbReference type="EMBL" id="JAGSOG010000267">
    <property type="protein sequence ID" value="MBR7838210.1"/>
    <property type="molecule type" value="Genomic_DNA"/>
</dbReference>
<dbReference type="AlphaFoldDB" id="A0A941EUZ6"/>
<evidence type="ECO:0000256" key="1">
    <source>
        <dbReference type="ARBA" id="ARBA00022679"/>
    </source>
</evidence>
<proteinExistence type="predicted"/>
<organism evidence="4 5">
    <name type="scientific">Actinospica durhamensis</name>
    <dbReference type="NCBI Taxonomy" id="1508375"/>
    <lineage>
        <taxon>Bacteria</taxon>
        <taxon>Bacillati</taxon>
        <taxon>Actinomycetota</taxon>
        <taxon>Actinomycetes</taxon>
        <taxon>Catenulisporales</taxon>
        <taxon>Actinospicaceae</taxon>
        <taxon>Actinospica</taxon>
    </lineage>
</organism>